<dbReference type="Proteomes" id="UP000727506">
    <property type="component" value="Unassembled WGS sequence"/>
</dbReference>
<sequence length="82" mass="8433">MGGCFVLAMGGVLAVGLAAAFAGLFGLGCVVAAIAVGIVFFCQRGKRAAEGKTLGWLVSIPIVLFCVGAPLFAFAFWLFFMP</sequence>
<dbReference type="EMBL" id="JAGZSV010000104">
    <property type="protein sequence ID" value="MBS6941051.1"/>
    <property type="molecule type" value="Genomic_DNA"/>
</dbReference>
<accession>A0A943UUB5</accession>
<evidence type="ECO:0000256" key="1">
    <source>
        <dbReference type="SAM" id="Phobius"/>
    </source>
</evidence>
<proteinExistence type="predicted"/>
<comment type="caution">
    <text evidence="2">The sequence shown here is derived from an EMBL/GenBank/DDBJ whole genome shotgun (WGS) entry which is preliminary data.</text>
</comment>
<organism evidence="2 3">
    <name type="scientific">Slackia piriformis</name>
    <dbReference type="NCBI Taxonomy" id="626934"/>
    <lineage>
        <taxon>Bacteria</taxon>
        <taxon>Bacillati</taxon>
        <taxon>Actinomycetota</taxon>
        <taxon>Coriobacteriia</taxon>
        <taxon>Eggerthellales</taxon>
        <taxon>Eggerthellaceae</taxon>
        <taxon>Slackia</taxon>
    </lineage>
</organism>
<dbReference type="AlphaFoldDB" id="A0A943UUB5"/>
<reference evidence="2" key="1">
    <citation type="submission" date="2021-02" db="EMBL/GenBank/DDBJ databases">
        <title>Infant gut strain persistence is associated with maternal origin, phylogeny, and functional potential including surface adhesion and iron acquisition.</title>
        <authorList>
            <person name="Lou Y.C."/>
        </authorList>
    </citation>
    <scope>NUCLEOTIDE SEQUENCE</scope>
    <source>
        <strain evidence="2">L2_039_000G1_dasL2_039_000G1_concoct_11</strain>
    </source>
</reference>
<protein>
    <submittedName>
        <fullName evidence="2">Uncharacterized protein</fullName>
    </submittedName>
</protein>
<feature type="transmembrane region" description="Helical" evidence="1">
    <location>
        <begin position="54"/>
        <end position="80"/>
    </location>
</feature>
<keyword evidence="1" id="KW-1133">Transmembrane helix</keyword>
<feature type="transmembrane region" description="Helical" evidence="1">
    <location>
        <begin position="12"/>
        <end position="42"/>
    </location>
</feature>
<keyword evidence="1" id="KW-0812">Transmembrane</keyword>
<gene>
    <name evidence="2" type="ORF">KH142_06180</name>
</gene>
<evidence type="ECO:0000313" key="2">
    <source>
        <dbReference type="EMBL" id="MBS6941051.1"/>
    </source>
</evidence>
<name>A0A943UUB5_9ACTN</name>
<evidence type="ECO:0000313" key="3">
    <source>
        <dbReference type="Proteomes" id="UP000727506"/>
    </source>
</evidence>
<keyword evidence="1" id="KW-0472">Membrane</keyword>